<dbReference type="Pfam" id="PF07110">
    <property type="entry name" value="EthD"/>
    <property type="match status" value="1"/>
</dbReference>
<dbReference type="RefSeq" id="WP_119894616.1">
    <property type="nucleotide sequence ID" value="NZ_CP032419.1"/>
</dbReference>
<evidence type="ECO:0000313" key="2">
    <source>
        <dbReference type="EMBL" id="AYC33961.1"/>
    </source>
</evidence>
<dbReference type="Gene3D" id="3.30.70.100">
    <property type="match status" value="1"/>
</dbReference>
<gene>
    <name evidence="2" type="ORF">D3880_17055</name>
</gene>
<dbReference type="Proteomes" id="UP000265560">
    <property type="component" value="Chromosome"/>
</dbReference>
<keyword evidence="3" id="KW-1185">Reference proteome</keyword>
<sequence>MPNMKSVCLISRRADLPREAFRDYYERQHCLLAMRYLPFQRYVRNHLLGSEPEVDFDCLSEFEVAVGFRSQDVLDSPAGVLLREDEQRFMMPRELMRPAAAVESLLFGPPRDAEHFVCSRQLLLFKRGDEAAPSFARRLAAHGTALGAAGPGVRRVTLDLFQAYPGVAFGYDAMLSLWLEEGARAPESDWPAEVSMRVSSHESPPEQLAARYVGPALEGAAGGS</sequence>
<dbReference type="AlphaFoldDB" id="A0A385Z5K5"/>
<organism evidence="2 3">
    <name type="scientific">Pseudomonas cavernae</name>
    <dbReference type="NCBI Taxonomy" id="2320867"/>
    <lineage>
        <taxon>Bacteria</taxon>
        <taxon>Pseudomonadati</taxon>
        <taxon>Pseudomonadota</taxon>
        <taxon>Gammaproteobacteria</taxon>
        <taxon>Pseudomonadales</taxon>
        <taxon>Pseudomonadaceae</taxon>
        <taxon>Pseudomonas</taxon>
    </lineage>
</organism>
<evidence type="ECO:0000259" key="1">
    <source>
        <dbReference type="Pfam" id="PF07110"/>
    </source>
</evidence>
<dbReference type="EMBL" id="CP032419">
    <property type="protein sequence ID" value="AYC33961.1"/>
    <property type="molecule type" value="Genomic_DNA"/>
</dbReference>
<name>A0A385Z5K5_9PSED</name>
<evidence type="ECO:0000313" key="3">
    <source>
        <dbReference type="Proteomes" id="UP000265560"/>
    </source>
</evidence>
<dbReference type="OrthoDB" id="6369070at2"/>
<protein>
    <recommendedName>
        <fullName evidence="1">EthD domain-containing protein</fullName>
    </recommendedName>
</protein>
<dbReference type="GO" id="GO:0016491">
    <property type="term" value="F:oxidoreductase activity"/>
    <property type="evidence" value="ECO:0007669"/>
    <property type="project" value="InterPro"/>
</dbReference>
<reference evidence="3" key="1">
    <citation type="submission" date="2018-09" db="EMBL/GenBank/DDBJ databases">
        <authorList>
            <person name="Zhu H."/>
        </authorList>
    </citation>
    <scope>NUCLEOTIDE SEQUENCE [LARGE SCALE GENOMIC DNA]</scope>
    <source>
        <strain evidence="3">K2W31S-8</strain>
    </source>
</reference>
<accession>A0A385Z5K5</accession>
<dbReference type="InterPro" id="IPR011008">
    <property type="entry name" value="Dimeric_a/b-barrel"/>
</dbReference>
<feature type="domain" description="EthD" evidence="1">
    <location>
        <begin position="15"/>
        <end position="90"/>
    </location>
</feature>
<dbReference type="KEGG" id="pcav:D3880_17055"/>
<proteinExistence type="predicted"/>
<dbReference type="SUPFAM" id="SSF54909">
    <property type="entry name" value="Dimeric alpha+beta barrel"/>
    <property type="match status" value="1"/>
</dbReference>
<dbReference type="InterPro" id="IPR009799">
    <property type="entry name" value="EthD_dom"/>
</dbReference>